<organism evidence="3 5">
    <name type="scientific">Acutalibacter muris</name>
    <dbReference type="NCBI Taxonomy" id="1796620"/>
    <lineage>
        <taxon>Bacteria</taxon>
        <taxon>Bacillati</taxon>
        <taxon>Bacillota</taxon>
        <taxon>Clostridia</taxon>
        <taxon>Eubacteriales</taxon>
        <taxon>Acutalibacteraceae</taxon>
        <taxon>Acutalibacter</taxon>
    </lineage>
</organism>
<keyword evidence="1" id="KW-0472">Membrane</keyword>
<evidence type="ECO:0000313" key="5">
    <source>
        <dbReference type="Proteomes" id="UP000596035"/>
    </source>
</evidence>
<reference evidence="4" key="2">
    <citation type="submission" date="2017-05" db="EMBL/GenBank/DDBJ databases">
        <title>Improved OligoMM genomes.</title>
        <authorList>
            <person name="Garzetti D."/>
        </authorList>
    </citation>
    <scope>NUCLEOTIDE SEQUENCE [LARGE SCALE GENOMIC DNA]</scope>
    <source>
        <strain evidence="4">KB18</strain>
    </source>
</reference>
<gene>
    <name evidence="2" type="ORF">ADH66_03955</name>
    <name evidence="3" type="ORF">I5Q82_14020</name>
</gene>
<reference evidence="2" key="1">
    <citation type="journal article" date="2017" name="Genome Announc.">
        <title>High-Quality Whole-Genome Sequences of the Oligo-Mouse-Microbiota Bacterial Community.</title>
        <authorList>
            <person name="Garzetti D."/>
            <person name="Brugiroux S."/>
            <person name="Bunk B."/>
            <person name="Pukall R."/>
            <person name="McCoy K.D."/>
            <person name="Macpherson A.J."/>
            <person name="Stecher B."/>
        </authorList>
    </citation>
    <scope>NUCLEOTIDE SEQUENCE</scope>
    <source>
        <strain evidence="2">KB18</strain>
    </source>
</reference>
<evidence type="ECO:0008006" key="6">
    <source>
        <dbReference type="Google" id="ProtNLM"/>
    </source>
</evidence>
<dbReference type="KEGG" id="amur:ADH66_03955"/>
<dbReference type="AlphaFoldDB" id="A0A1Z2XN72"/>
<evidence type="ECO:0000313" key="2">
    <source>
        <dbReference type="EMBL" id="ASB39874.1"/>
    </source>
</evidence>
<proteinExistence type="predicted"/>
<dbReference type="PROSITE" id="PS51257">
    <property type="entry name" value="PROKAR_LIPOPROTEIN"/>
    <property type="match status" value="1"/>
</dbReference>
<feature type="transmembrane region" description="Helical" evidence="1">
    <location>
        <begin position="173"/>
        <end position="197"/>
    </location>
</feature>
<name>A0A1Z2XN72_9FIRM</name>
<dbReference type="Proteomes" id="UP000196710">
    <property type="component" value="Chromosome"/>
</dbReference>
<evidence type="ECO:0000313" key="4">
    <source>
        <dbReference type="Proteomes" id="UP000196710"/>
    </source>
</evidence>
<keyword evidence="4" id="KW-1185">Reference proteome</keyword>
<evidence type="ECO:0000313" key="3">
    <source>
        <dbReference type="EMBL" id="QQR29163.1"/>
    </source>
</evidence>
<keyword evidence="1" id="KW-0812">Transmembrane</keyword>
<protein>
    <recommendedName>
        <fullName evidence="6">ABC transporter permease</fullName>
    </recommendedName>
</protein>
<dbReference type="EMBL" id="CP065321">
    <property type="protein sequence ID" value="QQR29163.1"/>
    <property type="molecule type" value="Genomic_DNA"/>
</dbReference>
<feature type="transmembrane region" description="Helical" evidence="1">
    <location>
        <begin position="204"/>
        <end position="221"/>
    </location>
</feature>
<dbReference type="EMBL" id="CP021422">
    <property type="protein sequence ID" value="ASB39874.1"/>
    <property type="molecule type" value="Genomic_DNA"/>
</dbReference>
<keyword evidence="1" id="KW-1133">Transmembrane helix</keyword>
<sequence>MTKLRQTAITALMNFSRWPHSPQIWLSFGLGFIACFLMSQKVVDFAARQDTLLQLFEPFLWTFGDANSILLISLCLLLLFGDMPNLGNEAPLFLVRTSRFCWMAGQLLYLTLATTLFVLFILLSTCVLCGARAFSGNMWSETAAILGYSGIGESIAVPAFVKVLELTLPYQCTLHIFGLMLGYSLVLSALIFFFNLLKGKRGMLAGAAFSGFGFFLTPQVVTDWFRLGPTESRIANILFGWLSPLNHATYYMHNFGYDNLPRLGDSYLVFGAASLAVYLLAFWRVRKYSFNFTGTER</sequence>
<reference evidence="3 5" key="3">
    <citation type="submission" date="2020-11" db="EMBL/GenBank/DDBJ databases">
        <title>Closed and high quality bacterial genomes of the OMM12 community.</title>
        <authorList>
            <person name="Marbouty M."/>
            <person name="Lamy-Besnier Q."/>
            <person name="Debarbieux L."/>
            <person name="Koszul R."/>
        </authorList>
    </citation>
    <scope>NUCLEOTIDE SEQUENCE [LARGE SCALE GENOMIC DNA]</scope>
    <source>
        <strain evidence="3 5">KB18</strain>
    </source>
</reference>
<dbReference type="Proteomes" id="UP000596035">
    <property type="component" value="Chromosome"/>
</dbReference>
<evidence type="ECO:0000256" key="1">
    <source>
        <dbReference type="SAM" id="Phobius"/>
    </source>
</evidence>
<feature type="transmembrane region" description="Helical" evidence="1">
    <location>
        <begin position="107"/>
        <end position="131"/>
    </location>
</feature>
<feature type="transmembrane region" description="Helical" evidence="1">
    <location>
        <begin position="267"/>
        <end position="285"/>
    </location>
</feature>
<accession>A0A1Z2XN72</accession>
<feature type="transmembrane region" description="Helical" evidence="1">
    <location>
        <begin position="59"/>
        <end position="80"/>
    </location>
</feature>
<feature type="transmembrane region" description="Helical" evidence="1">
    <location>
        <begin position="24"/>
        <end position="47"/>
    </location>
</feature>
<dbReference type="RefSeq" id="WP_084384256.1">
    <property type="nucleotide sequence ID" value="NZ_CAQWLO010000042.1"/>
</dbReference>